<organism evidence="7 8">
    <name type="scientific">Xylaria bambusicola</name>
    <dbReference type="NCBI Taxonomy" id="326684"/>
    <lineage>
        <taxon>Eukaryota</taxon>
        <taxon>Fungi</taxon>
        <taxon>Dikarya</taxon>
        <taxon>Ascomycota</taxon>
        <taxon>Pezizomycotina</taxon>
        <taxon>Sordariomycetes</taxon>
        <taxon>Xylariomycetidae</taxon>
        <taxon>Xylariales</taxon>
        <taxon>Xylariaceae</taxon>
        <taxon>Xylaria</taxon>
    </lineage>
</organism>
<accession>A0AAN7ZD77</accession>
<evidence type="ECO:0000256" key="1">
    <source>
        <dbReference type="ARBA" id="ARBA00004123"/>
    </source>
</evidence>
<dbReference type="Gene3D" id="1.10.20.10">
    <property type="entry name" value="Histone, subunit A"/>
    <property type="match status" value="1"/>
</dbReference>
<evidence type="ECO:0000256" key="3">
    <source>
        <dbReference type="ARBA" id="ARBA00022454"/>
    </source>
</evidence>
<dbReference type="GO" id="GO:0005694">
    <property type="term" value="C:chromosome"/>
    <property type="evidence" value="ECO:0007669"/>
    <property type="project" value="UniProtKB-SubCell"/>
</dbReference>
<evidence type="ECO:0000256" key="5">
    <source>
        <dbReference type="SAM" id="MobiDB-lite"/>
    </source>
</evidence>
<dbReference type="GO" id="GO:0000712">
    <property type="term" value="P:resolution of meiotic recombination intermediates"/>
    <property type="evidence" value="ECO:0007669"/>
    <property type="project" value="TreeGrafter"/>
</dbReference>
<dbReference type="Pfam" id="PF15511">
    <property type="entry name" value="CENP-T_C"/>
    <property type="match status" value="1"/>
</dbReference>
<feature type="region of interest" description="Disordered" evidence="5">
    <location>
        <begin position="293"/>
        <end position="350"/>
    </location>
</feature>
<proteinExistence type="predicted"/>
<feature type="compositionally biased region" description="Basic and acidic residues" evidence="5">
    <location>
        <begin position="101"/>
        <end position="112"/>
    </location>
</feature>
<dbReference type="GO" id="GO:0071821">
    <property type="term" value="C:FANCM-MHF complex"/>
    <property type="evidence" value="ECO:0007669"/>
    <property type="project" value="TreeGrafter"/>
</dbReference>
<dbReference type="GO" id="GO:0031297">
    <property type="term" value="P:replication fork processing"/>
    <property type="evidence" value="ECO:0007669"/>
    <property type="project" value="TreeGrafter"/>
</dbReference>
<gene>
    <name evidence="7" type="ORF">RRF57_011478</name>
</gene>
<evidence type="ECO:0000313" key="8">
    <source>
        <dbReference type="Proteomes" id="UP001305414"/>
    </source>
</evidence>
<evidence type="ECO:0000259" key="6">
    <source>
        <dbReference type="Pfam" id="PF15511"/>
    </source>
</evidence>
<name>A0AAN7ZD77_9PEZI</name>
<reference evidence="7 8" key="1">
    <citation type="submission" date="2023-10" db="EMBL/GenBank/DDBJ databases">
        <title>Draft genome sequence of Xylaria bambusicola isolate GMP-LS, the root and basal stem rot pathogen of sugarcane in Indonesia.</title>
        <authorList>
            <person name="Selvaraj P."/>
            <person name="Muralishankar V."/>
            <person name="Muruganantham S."/>
            <person name="Sp S."/>
            <person name="Haryani S."/>
            <person name="Lau K.J.X."/>
            <person name="Naqvi N.I."/>
        </authorList>
    </citation>
    <scope>NUCLEOTIDE SEQUENCE [LARGE SCALE GENOMIC DNA]</scope>
    <source>
        <strain evidence="7">GMP-LS</strain>
    </source>
</reference>
<comment type="caution">
    <text evidence="7">The sequence shown here is derived from an EMBL/GenBank/DDBJ whole genome shotgun (WGS) entry which is preliminary data.</text>
</comment>
<feature type="compositionally biased region" description="Polar residues" evidence="5">
    <location>
        <begin position="1"/>
        <end position="15"/>
    </location>
</feature>
<comment type="subcellular location">
    <subcellularLocation>
        <location evidence="2">Chromosome</location>
    </subcellularLocation>
    <subcellularLocation>
        <location evidence="1">Nucleus</location>
    </subcellularLocation>
</comment>
<feature type="domain" description="CENP-T/Histone H4 histone fold" evidence="6">
    <location>
        <begin position="388"/>
        <end position="493"/>
    </location>
</feature>
<feature type="region of interest" description="Disordered" evidence="5">
    <location>
        <begin position="89"/>
        <end position="186"/>
    </location>
</feature>
<dbReference type="PANTHER" id="PTHR22980:SF5">
    <property type="entry name" value="CENP-T_HISTONE H4 HISTONE FOLD DOMAIN-CONTAINING PROTEIN"/>
    <property type="match status" value="1"/>
</dbReference>
<dbReference type="GO" id="GO:0003682">
    <property type="term" value="F:chromatin binding"/>
    <property type="evidence" value="ECO:0007669"/>
    <property type="project" value="TreeGrafter"/>
</dbReference>
<evidence type="ECO:0000256" key="4">
    <source>
        <dbReference type="ARBA" id="ARBA00023242"/>
    </source>
</evidence>
<sequence>MATATWLSIPQSNPPDTHRDGIMANTNSRSSRGASLAPLSTPKVVATPNRRGISAEPASGRLPASARRNNVTTPHARAAIRAMDQRRAALFTPGRARRRSLREQRETPRDILRNLSRALAPTSKVISSSSSPESPARDNDATLPPFPEEDEDDDDFPIERPRFSLPLEPEEDDDDDLKPPRLSGLEEDNYTMQSIELPRRAVMDNTIRSSLGSMRYSDYMGPEVHSDDVGIDSGFFPPPAFEDSGEVVMEEPAIIERLEADEARRQTIGGDSVFGAIDIPDVGNETTFIMAPVESPVRDPTATEGLEDFGADNGPPDDIDDDDDDDDDDHVNEPMDMPDFDVEDDEVDEAPDNNISTIEETTTTSSRTAGLVRGRGLKRKKGKKISRYGIEYPSLPTNVVKRLAMTCAKTAGSKGKISPDTLDAIMQATEWFFEQLGDDLSAYAKHAGRKTIDESDMITLMRRQRQTNASTTPFALAQRHLPRELLQELRMPVPIPSKGPRKKARRIDVEDEEQEEVT</sequence>
<evidence type="ECO:0000313" key="7">
    <source>
        <dbReference type="EMBL" id="KAK5635766.1"/>
    </source>
</evidence>
<feature type="compositionally biased region" description="Polar residues" evidence="5">
    <location>
        <begin position="24"/>
        <end position="33"/>
    </location>
</feature>
<dbReference type="InterPro" id="IPR009072">
    <property type="entry name" value="Histone-fold"/>
</dbReference>
<evidence type="ECO:0000256" key="2">
    <source>
        <dbReference type="ARBA" id="ARBA00004286"/>
    </source>
</evidence>
<dbReference type="EMBL" id="JAWHQM010000057">
    <property type="protein sequence ID" value="KAK5635766.1"/>
    <property type="molecule type" value="Genomic_DNA"/>
</dbReference>
<dbReference type="CDD" id="cd22920">
    <property type="entry name" value="HFD_CENP-T"/>
    <property type="match status" value="1"/>
</dbReference>
<dbReference type="SUPFAM" id="SSF47113">
    <property type="entry name" value="Histone-fold"/>
    <property type="match status" value="1"/>
</dbReference>
<keyword evidence="3" id="KW-0158">Chromosome</keyword>
<dbReference type="InterPro" id="IPR035425">
    <property type="entry name" value="CENP-T/H4_C"/>
</dbReference>
<dbReference type="GO" id="GO:0046982">
    <property type="term" value="F:protein heterodimerization activity"/>
    <property type="evidence" value="ECO:0007669"/>
    <property type="project" value="InterPro"/>
</dbReference>
<protein>
    <recommendedName>
        <fullName evidence="6">CENP-T/Histone H4 histone fold domain-containing protein</fullName>
    </recommendedName>
</protein>
<dbReference type="AlphaFoldDB" id="A0AAN7ZD77"/>
<feature type="compositionally biased region" description="Acidic residues" evidence="5">
    <location>
        <begin position="147"/>
        <end position="156"/>
    </location>
</feature>
<dbReference type="Proteomes" id="UP001305414">
    <property type="component" value="Unassembled WGS sequence"/>
</dbReference>
<keyword evidence="8" id="KW-1185">Reference proteome</keyword>
<feature type="compositionally biased region" description="Acidic residues" evidence="5">
    <location>
        <begin position="305"/>
        <end position="350"/>
    </location>
</feature>
<dbReference type="PANTHER" id="PTHR22980">
    <property type="entry name" value="CORTISTATIN"/>
    <property type="match status" value="1"/>
</dbReference>
<feature type="compositionally biased region" description="Acidic residues" evidence="5">
    <location>
        <begin position="509"/>
        <end position="518"/>
    </location>
</feature>
<feature type="region of interest" description="Disordered" evidence="5">
    <location>
        <begin position="490"/>
        <end position="518"/>
    </location>
</feature>
<feature type="region of interest" description="Disordered" evidence="5">
    <location>
        <begin position="1"/>
        <end position="76"/>
    </location>
</feature>
<keyword evidence="4" id="KW-0539">Nucleus</keyword>